<dbReference type="PIRSF" id="PIRSF016493">
    <property type="entry name" value="Glycyl_aminpptds"/>
    <property type="match status" value="1"/>
</dbReference>
<dbReference type="Gene3D" id="1.10.390.10">
    <property type="entry name" value="Neutral Protease Domain 2"/>
    <property type="match status" value="1"/>
</dbReference>
<protein>
    <submittedName>
        <fullName evidence="4">Putative metalloprotease with PDZ domain</fullName>
    </submittedName>
</protein>
<dbReference type="GO" id="GO:0006508">
    <property type="term" value="P:proteolysis"/>
    <property type="evidence" value="ECO:0007669"/>
    <property type="project" value="UniProtKB-KW"/>
</dbReference>
<dbReference type="InterPro" id="IPR007963">
    <property type="entry name" value="Peptidase_M61_catalytic"/>
</dbReference>
<feature type="domain" description="Peptidase M61 catalytic" evidence="2">
    <location>
        <begin position="282"/>
        <end position="392"/>
    </location>
</feature>
<comment type="caution">
    <text evidence="4">The sequence shown here is derived from an EMBL/GenBank/DDBJ whole genome shotgun (WGS) entry which is preliminary data.</text>
</comment>
<dbReference type="InterPro" id="IPR024191">
    <property type="entry name" value="Peptidase_M61"/>
</dbReference>
<dbReference type="InterPro" id="IPR040756">
    <property type="entry name" value="Peptidase_M61_N"/>
</dbReference>
<dbReference type="GO" id="GO:0008237">
    <property type="term" value="F:metallopeptidase activity"/>
    <property type="evidence" value="ECO:0007669"/>
    <property type="project" value="UniProtKB-KW"/>
</dbReference>
<feature type="domain" description="Peptidase M61 N-terminal" evidence="3">
    <location>
        <begin position="26"/>
        <end position="192"/>
    </location>
</feature>
<gene>
    <name evidence="4" type="ORF">CLV42_105360</name>
</gene>
<dbReference type="Proteomes" id="UP000240978">
    <property type="component" value="Unassembled WGS sequence"/>
</dbReference>
<proteinExistence type="predicted"/>
<dbReference type="Pfam" id="PF05299">
    <property type="entry name" value="Peptidase_M61"/>
    <property type="match status" value="1"/>
</dbReference>
<dbReference type="SUPFAM" id="SSF55486">
    <property type="entry name" value="Metalloproteases ('zincins'), catalytic domain"/>
    <property type="match status" value="1"/>
</dbReference>
<evidence type="ECO:0000259" key="3">
    <source>
        <dbReference type="Pfam" id="PF17899"/>
    </source>
</evidence>
<evidence type="ECO:0000256" key="1">
    <source>
        <dbReference type="SAM" id="SignalP"/>
    </source>
</evidence>
<keyword evidence="5" id="KW-1185">Reference proteome</keyword>
<evidence type="ECO:0000313" key="5">
    <source>
        <dbReference type="Proteomes" id="UP000240978"/>
    </source>
</evidence>
<dbReference type="OrthoDB" id="9778516at2"/>
<name>A0A2P8GAI5_9BACT</name>
<dbReference type="AlphaFoldDB" id="A0A2P8GAI5"/>
<accession>A0A2P8GAI5</accession>
<keyword evidence="4" id="KW-0645">Protease</keyword>
<dbReference type="Gene3D" id="2.60.40.3650">
    <property type="match status" value="1"/>
</dbReference>
<feature type="signal peptide" evidence="1">
    <location>
        <begin position="1"/>
        <end position="22"/>
    </location>
</feature>
<organism evidence="4 5">
    <name type="scientific">Chitinophaga ginsengisoli</name>
    <dbReference type="NCBI Taxonomy" id="363837"/>
    <lineage>
        <taxon>Bacteria</taxon>
        <taxon>Pseudomonadati</taxon>
        <taxon>Bacteroidota</taxon>
        <taxon>Chitinophagia</taxon>
        <taxon>Chitinophagales</taxon>
        <taxon>Chitinophagaceae</taxon>
        <taxon>Chitinophaga</taxon>
    </lineage>
</organism>
<evidence type="ECO:0000313" key="4">
    <source>
        <dbReference type="EMBL" id="PSL30997.1"/>
    </source>
</evidence>
<reference evidence="4 5" key="1">
    <citation type="submission" date="2018-03" db="EMBL/GenBank/DDBJ databases">
        <title>Genomic Encyclopedia of Archaeal and Bacterial Type Strains, Phase II (KMG-II): from individual species to whole genera.</title>
        <authorList>
            <person name="Goeker M."/>
        </authorList>
    </citation>
    <scope>NUCLEOTIDE SEQUENCE [LARGE SCALE GENOMIC DNA]</scope>
    <source>
        <strain evidence="4 5">DSM 18107</strain>
    </source>
</reference>
<keyword evidence="4" id="KW-0482">Metalloprotease</keyword>
<evidence type="ECO:0000259" key="2">
    <source>
        <dbReference type="Pfam" id="PF05299"/>
    </source>
</evidence>
<keyword evidence="1" id="KW-0732">Signal</keyword>
<feature type="chain" id="PRO_5015118495" evidence="1">
    <location>
        <begin position="23"/>
        <end position="501"/>
    </location>
</feature>
<dbReference type="EMBL" id="PYGK01000005">
    <property type="protein sequence ID" value="PSL30997.1"/>
    <property type="molecule type" value="Genomic_DNA"/>
</dbReference>
<sequence>MHLKRTAILCLLFLVKKNFVLAQEMTYTVSPVLSDTSYFHVELTCKGFSADSLQFSMPEWTPGYYQLMYYASSVCNIRATDAKGNTLSWKKADKNSWWIYNKSADIFHLQYDVLSTKSFVASNYLEADKGYISPAGMFMHLKAHIEQPVTLVVKPINGWNVATGLKQLPDQQYTYIASDFDVLYDSPILMGKLETFPSFDVQGKPHYFIAYRPREFDRAAFMKDLQKIVSTAADIIGDIPYDNYTFLGIGPGMGGIEHLNSTTVSFTGSNLNNREGKIGIYNFLAHEYFHHYNVKRIRPIELGPFDYDHGSKTRLLWVSEGFTVYYEYIILRRAGLTTPDDVLKELQDNIRSYESKPGRLIQSLADASYNTWSDGPFGAGDSSISYYEKGPVLGALLDLKIRHETRNKHSLDDVMRALYREYYQDKKRGFTEAEFRSVAERVAGVSLAECFDYANTVKMPDYKKYFGYAGLDIAVKDGSFAITRRKSMNALQQSILRDWLR</sequence>
<keyword evidence="4" id="KW-0378">Hydrolase</keyword>
<dbReference type="Pfam" id="PF17899">
    <property type="entry name" value="Peptidase_M61_N"/>
    <property type="match status" value="1"/>
</dbReference>
<dbReference type="RefSeq" id="WP_106602820.1">
    <property type="nucleotide sequence ID" value="NZ_PYGK01000005.1"/>
</dbReference>
<dbReference type="InterPro" id="IPR027268">
    <property type="entry name" value="Peptidase_M4/M1_CTD_sf"/>
</dbReference>